<evidence type="ECO:0008006" key="4">
    <source>
        <dbReference type="Google" id="ProtNLM"/>
    </source>
</evidence>
<organism evidence="2 3">
    <name type="scientific">Pleurodeles waltl</name>
    <name type="common">Iberian ribbed newt</name>
    <dbReference type="NCBI Taxonomy" id="8319"/>
    <lineage>
        <taxon>Eukaryota</taxon>
        <taxon>Metazoa</taxon>
        <taxon>Chordata</taxon>
        <taxon>Craniata</taxon>
        <taxon>Vertebrata</taxon>
        <taxon>Euteleostomi</taxon>
        <taxon>Amphibia</taxon>
        <taxon>Batrachia</taxon>
        <taxon>Caudata</taxon>
        <taxon>Salamandroidea</taxon>
        <taxon>Salamandridae</taxon>
        <taxon>Pleurodelinae</taxon>
        <taxon>Pleurodeles</taxon>
    </lineage>
</organism>
<reference evidence="2" key="1">
    <citation type="journal article" date="2022" name="bioRxiv">
        <title>Sequencing and chromosome-scale assembly of the giantPleurodeles waltlgenome.</title>
        <authorList>
            <person name="Brown T."/>
            <person name="Elewa A."/>
            <person name="Iarovenko S."/>
            <person name="Subramanian E."/>
            <person name="Araus A.J."/>
            <person name="Petzold A."/>
            <person name="Susuki M."/>
            <person name="Suzuki K.-i.T."/>
            <person name="Hayashi T."/>
            <person name="Toyoda A."/>
            <person name="Oliveira C."/>
            <person name="Osipova E."/>
            <person name="Leigh N.D."/>
            <person name="Simon A."/>
            <person name="Yun M.H."/>
        </authorList>
    </citation>
    <scope>NUCLEOTIDE SEQUENCE</scope>
    <source>
        <strain evidence="2">20211129_DDA</strain>
        <tissue evidence="2">Liver</tissue>
    </source>
</reference>
<dbReference type="InterPro" id="IPR036514">
    <property type="entry name" value="SGNH_hydro_sf"/>
</dbReference>
<dbReference type="Proteomes" id="UP001066276">
    <property type="component" value="Chromosome 3_2"/>
</dbReference>
<dbReference type="EMBL" id="JANPWB010000006">
    <property type="protein sequence ID" value="KAJ1182005.1"/>
    <property type="molecule type" value="Genomic_DNA"/>
</dbReference>
<name>A0AAV7TZ07_PLEWA</name>
<dbReference type="CDD" id="cd00229">
    <property type="entry name" value="SGNH_hydrolase"/>
    <property type="match status" value="1"/>
</dbReference>
<evidence type="ECO:0000313" key="3">
    <source>
        <dbReference type="Proteomes" id="UP001066276"/>
    </source>
</evidence>
<sequence length="221" mass="25737">MQQARRLPPGGTTRQLRQQGLHGSVPGPEVQFISIWVVGHSFVKWASRQARSTPLRDNLGLDRGRYRVRWDGQGGMRWSELAGTLQRLQGRGFCPDVLLVHLGKNDIVKRTGLDILWHMKQDLSVLHQQWQGCHVVWTAFIPRRVWRGVRKPGAVEKARRKINKEMRTYCSEQGFTYLEHTDIRFEYAEFFRGDGVHLSFVGMELYLLQLKEVVKRLFNKT</sequence>
<evidence type="ECO:0000313" key="2">
    <source>
        <dbReference type="EMBL" id="KAJ1182005.1"/>
    </source>
</evidence>
<proteinExistence type="predicted"/>
<feature type="region of interest" description="Disordered" evidence="1">
    <location>
        <begin position="1"/>
        <end position="23"/>
    </location>
</feature>
<dbReference type="AlphaFoldDB" id="A0AAV7TZ07"/>
<gene>
    <name evidence="2" type="ORF">NDU88_007203</name>
</gene>
<dbReference type="Gene3D" id="3.40.50.1110">
    <property type="entry name" value="SGNH hydrolase"/>
    <property type="match status" value="1"/>
</dbReference>
<evidence type="ECO:0000256" key="1">
    <source>
        <dbReference type="SAM" id="MobiDB-lite"/>
    </source>
</evidence>
<comment type="caution">
    <text evidence="2">The sequence shown here is derived from an EMBL/GenBank/DDBJ whole genome shotgun (WGS) entry which is preliminary data.</text>
</comment>
<dbReference type="SUPFAM" id="SSF52266">
    <property type="entry name" value="SGNH hydrolase"/>
    <property type="match status" value="1"/>
</dbReference>
<keyword evidence="3" id="KW-1185">Reference proteome</keyword>
<protein>
    <recommendedName>
        <fullName evidence="4">SGNH hydrolase-type esterase domain-containing protein</fullName>
    </recommendedName>
</protein>
<accession>A0AAV7TZ07</accession>